<dbReference type="GO" id="GO:0000155">
    <property type="term" value="F:phosphorelay sensor kinase activity"/>
    <property type="evidence" value="ECO:0007669"/>
    <property type="project" value="InterPro"/>
</dbReference>
<evidence type="ECO:0000256" key="5">
    <source>
        <dbReference type="ARBA" id="ARBA00022777"/>
    </source>
</evidence>
<dbReference type="InterPro" id="IPR036097">
    <property type="entry name" value="HisK_dim/P_sf"/>
</dbReference>
<dbReference type="EC" id="2.7.13.3" evidence="2"/>
<organism evidence="11 12">
    <name type="scientific">Seminavis robusta</name>
    <dbReference type="NCBI Taxonomy" id="568900"/>
    <lineage>
        <taxon>Eukaryota</taxon>
        <taxon>Sar</taxon>
        <taxon>Stramenopiles</taxon>
        <taxon>Ochrophyta</taxon>
        <taxon>Bacillariophyta</taxon>
        <taxon>Bacillariophyceae</taxon>
        <taxon>Bacillariophycidae</taxon>
        <taxon>Naviculales</taxon>
        <taxon>Naviculaceae</taxon>
        <taxon>Seminavis</taxon>
    </lineage>
</organism>
<dbReference type="EMBL" id="CAICTM010000362">
    <property type="protein sequence ID" value="CAB9508843.1"/>
    <property type="molecule type" value="Genomic_DNA"/>
</dbReference>
<keyword evidence="8" id="KW-1133">Transmembrane helix</keyword>
<dbReference type="CDD" id="cd17546">
    <property type="entry name" value="REC_hyHK_CKI1_RcsC-like"/>
    <property type="match status" value="1"/>
</dbReference>
<dbReference type="CDD" id="cd00082">
    <property type="entry name" value="HisKA"/>
    <property type="match status" value="1"/>
</dbReference>
<feature type="region of interest" description="Disordered" evidence="7">
    <location>
        <begin position="1"/>
        <end position="50"/>
    </location>
</feature>
<dbReference type="Gene3D" id="3.40.50.2300">
    <property type="match status" value="1"/>
</dbReference>
<evidence type="ECO:0000256" key="8">
    <source>
        <dbReference type="SAM" id="Phobius"/>
    </source>
</evidence>
<dbReference type="AlphaFoldDB" id="A0A9N8HFS8"/>
<dbReference type="Gene3D" id="1.10.287.130">
    <property type="match status" value="1"/>
</dbReference>
<dbReference type="InterPro" id="IPR036890">
    <property type="entry name" value="HATPase_C_sf"/>
</dbReference>
<dbReference type="InterPro" id="IPR001789">
    <property type="entry name" value="Sig_transdc_resp-reg_receiver"/>
</dbReference>
<dbReference type="PANTHER" id="PTHR43047:SF66">
    <property type="entry name" value="HISKA"/>
    <property type="match status" value="1"/>
</dbReference>
<evidence type="ECO:0000259" key="9">
    <source>
        <dbReference type="PROSITE" id="PS50109"/>
    </source>
</evidence>
<keyword evidence="4" id="KW-0808">Transferase</keyword>
<dbReference type="SMART" id="SM00387">
    <property type="entry name" value="HATPase_c"/>
    <property type="match status" value="1"/>
</dbReference>
<keyword evidence="8" id="KW-0812">Transmembrane</keyword>
<dbReference type="Pfam" id="PF02518">
    <property type="entry name" value="HATPase_c"/>
    <property type="match status" value="1"/>
</dbReference>
<feature type="domain" description="Histidine kinase" evidence="9">
    <location>
        <begin position="561"/>
        <end position="828"/>
    </location>
</feature>
<dbReference type="SUPFAM" id="SSF55874">
    <property type="entry name" value="ATPase domain of HSP90 chaperone/DNA topoisomerase II/histidine kinase"/>
    <property type="match status" value="1"/>
</dbReference>
<dbReference type="SUPFAM" id="SSF52172">
    <property type="entry name" value="CheY-like"/>
    <property type="match status" value="1"/>
</dbReference>
<comment type="catalytic activity">
    <reaction evidence="1">
        <text>ATP + protein L-histidine = ADP + protein N-phospho-L-histidine.</text>
        <dbReference type="EC" id="2.7.13.3"/>
    </reaction>
</comment>
<dbReference type="Pfam" id="PF00072">
    <property type="entry name" value="Response_reg"/>
    <property type="match status" value="1"/>
</dbReference>
<dbReference type="OrthoDB" id="207061at2759"/>
<dbReference type="PROSITE" id="PS50109">
    <property type="entry name" value="HIS_KIN"/>
    <property type="match status" value="1"/>
</dbReference>
<dbReference type="InterPro" id="IPR003594">
    <property type="entry name" value="HATPase_dom"/>
</dbReference>
<feature type="region of interest" description="Disordered" evidence="7">
    <location>
        <begin position="501"/>
        <end position="520"/>
    </location>
</feature>
<comment type="caution">
    <text evidence="11">The sequence shown here is derived from an EMBL/GenBank/DDBJ whole genome shotgun (WGS) entry which is preliminary data.</text>
</comment>
<feature type="compositionally biased region" description="Low complexity" evidence="7">
    <location>
        <begin position="12"/>
        <end position="44"/>
    </location>
</feature>
<evidence type="ECO:0000256" key="6">
    <source>
        <dbReference type="PROSITE-ProRule" id="PRU00169"/>
    </source>
</evidence>
<evidence type="ECO:0000313" key="12">
    <source>
        <dbReference type="Proteomes" id="UP001153069"/>
    </source>
</evidence>
<evidence type="ECO:0000259" key="10">
    <source>
        <dbReference type="PROSITE" id="PS50110"/>
    </source>
</evidence>
<dbReference type="PANTHER" id="PTHR43047">
    <property type="entry name" value="TWO-COMPONENT HISTIDINE PROTEIN KINASE"/>
    <property type="match status" value="1"/>
</dbReference>
<sequence length="1009" mass="109741">MTRKLKDQQSGTTASVRSSSNNNNNATNNRSTVSSSGSHAPSASRKQRPSKTARRVILGRFLFVSILIAVAVALGIGAYWLIASAENNLATTEYYSLSERAMKTAQEITLRKRLGTVTMAKMAASLHPHAHAWPFVTIPGYEVTTQNLIQTSNGREMGFCPLVRPHQLQDFEGFAYNYYYHARQPEVFPNTTAVSPFGRGVWGVGEGGRYHEVDGSTAWNSTRQILAPILHHNEGPFPALMLNLHFQKTRGIVIDAMMDCAEQMIATTTTATATTGESNDTSTECGAITDMLDLTSQEEGTGPGALIMQPIYATGTLNSTSNDTTTLLVGLIASSIVWDETLVDVFASSVSGIDCVLKTQDTTYTYSINDGTAKVKGEGDLHNHDYNDYRLSIQLTPDGTFSQASPQYKLCIYPNEEFFETYTTNNPWIALAAVIGTLLLTSLFFLSYDFCVRKDMNAKQELLAAKRNFLRFISHEVRTPLNAVCMGLGMLEEELRNTLANSNDDPNNNTNTNTGINNANATTTVTTNATLEESTPLFSLAAKEPLRDVEAPPTPPTATSTLAVPILPPASAAVIQQETLSDWLCLTQDVLHSAQNSVDVLSDILNYDKVENGSLSLDLAKVDIWELVYRTINEFRLSATSKQLQLECIFLIDKNDDVDDNFQGQYESPTDLPTQVAQRQRVIGDSVRITQVVRNLVSNAIKFTPVGGQIRVQAKWNRSCHPNKNHPTNNSNKKKTVLSSGEEIQVEPSGYLDLTVTDTGAGMNSEQLALLFSSGVQFNVNELQKGAGSGLGLFIAKGIVDSHGGSLEANSEGIGYGTTFELILPLVRIPLPGGRGDEISNTSNHEPIQLGNGAPVVETPPADRPMTTRSGSVSAMSISSASPAGKKLLVVDDAPINRKLLIKLLKRKGHDCEEACDGKECVDMIVAAMEEGRRYDTILLDYQMPVMDGPTAASEIRKLGCDSFIVGITGNVLPEDVMAFKAKGANAVLPKPFEMPALESLWMEYGIEE</sequence>
<evidence type="ECO:0000256" key="2">
    <source>
        <dbReference type="ARBA" id="ARBA00012438"/>
    </source>
</evidence>
<dbReference type="Proteomes" id="UP001153069">
    <property type="component" value="Unassembled WGS sequence"/>
</dbReference>
<name>A0A9N8HFS8_9STRA</name>
<keyword evidence="5 11" id="KW-0418">Kinase</keyword>
<evidence type="ECO:0000256" key="7">
    <source>
        <dbReference type="SAM" id="MobiDB-lite"/>
    </source>
</evidence>
<keyword evidence="12" id="KW-1185">Reference proteome</keyword>
<keyword evidence="3 6" id="KW-0597">Phosphoprotein</keyword>
<proteinExistence type="predicted"/>
<reference evidence="11" key="1">
    <citation type="submission" date="2020-06" db="EMBL/GenBank/DDBJ databases">
        <authorList>
            <consortium name="Plant Systems Biology data submission"/>
        </authorList>
    </citation>
    <scope>NUCLEOTIDE SEQUENCE</scope>
    <source>
        <strain evidence="11">D6</strain>
    </source>
</reference>
<keyword evidence="8" id="KW-0472">Membrane</keyword>
<dbReference type="InterPro" id="IPR011006">
    <property type="entry name" value="CheY-like_superfamily"/>
</dbReference>
<feature type="modified residue" description="4-aspartylphosphate" evidence="6">
    <location>
        <position position="941"/>
    </location>
</feature>
<evidence type="ECO:0000256" key="1">
    <source>
        <dbReference type="ARBA" id="ARBA00000085"/>
    </source>
</evidence>
<dbReference type="PRINTS" id="PR00344">
    <property type="entry name" value="BCTRLSENSOR"/>
</dbReference>
<dbReference type="SUPFAM" id="SSF47384">
    <property type="entry name" value="Homodimeric domain of signal transducing histidine kinase"/>
    <property type="match status" value="1"/>
</dbReference>
<evidence type="ECO:0000256" key="3">
    <source>
        <dbReference type="ARBA" id="ARBA00022553"/>
    </source>
</evidence>
<feature type="transmembrane region" description="Helical" evidence="8">
    <location>
        <begin position="57"/>
        <end position="82"/>
    </location>
</feature>
<dbReference type="GO" id="GO:0005886">
    <property type="term" value="C:plasma membrane"/>
    <property type="evidence" value="ECO:0007669"/>
    <property type="project" value="TreeGrafter"/>
</dbReference>
<dbReference type="Gene3D" id="3.30.565.10">
    <property type="entry name" value="Histidine kinase-like ATPase, C-terminal domain"/>
    <property type="match status" value="1"/>
</dbReference>
<protein>
    <recommendedName>
        <fullName evidence="2">histidine kinase</fullName>
        <ecNumber evidence="2">2.7.13.3</ecNumber>
    </recommendedName>
</protein>
<feature type="region of interest" description="Disordered" evidence="7">
    <location>
        <begin position="843"/>
        <end position="870"/>
    </location>
</feature>
<dbReference type="InterPro" id="IPR005467">
    <property type="entry name" value="His_kinase_dom"/>
</dbReference>
<dbReference type="InterPro" id="IPR003661">
    <property type="entry name" value="HisK_dim/P_dom"/>
</dbReference>
<dbReference type="GO" id="GO:0009927">
    <property type="term" value="F:histidine phosphotransfer kinase activity"/>
    <property type="evidence" value="ECO:0007669"/>
    <property type="project" value="TreeGrafter"/>
</dbReference>
<gene>
    <name evidence="11" type="ORF">SEMRO_363_G126940.1</name>
</gene>
<dbReference type="PROSITE" id="PS50110">
    <property type="entry name" value="RESPONSE_REGULATORY"/>
    <property type="match status" value="1"/>
</dbReference>
<feature type="domain" description="Response regulatory" evidence="10">
    <location>
        <begin position="887"/>
        <end position="1006"/>
    </location>
</feature>
<evidence type="ECO:0000256" key="4">
    <source>
        <dbReference type="ARBA" id="ARBA00022679"/>
    </source>
</evidence>
<accession>A0A9N8HFS8</accession>
<dbReference type="InterPro" id="IPR004358">
    <property type="entry name" value="Sig_transdc_His_kin-like_C"/>
</dbReference>
<dbReference type="SMART" id="SM00448">
    <property type="entry name" value="REC"/>
    <property type="match status" value="1"/>
</dbReference>
<evidence type="ECO:0000313" key="11">
    <source>
        <dbReference type="EMBL" id="CAB9508843.1"/>
    </source>
</evidence>